<accession>A0ABU0MDU1</accession>
<evidence type="ECO:0000256" key="4">
    <source>
        <dbReference type="SAM" id="MobiDB-lite"/>
    </source>
</evidence>
<feature type="binding site" evidence="3">
    <location>
        <position position="39"/>
    </location>
    <ligand>
        <name>Zn(2+)</name>
        <dbReference type="ChEBI" id="CHEBI:29105"/>
    </ligand>
</feature>
<dbReference type="InterPro" id="IPR013088">
    <property type="entry name" value="Znf_NHR/GATA"/>
</dbReference>
<protein>
    <recommendedName>
        <fullName evidence="3">DNA gyrase inhibitor YacG</fullName>
    </recommendedName>
</protein>
<evidence type="ECO:0000313" key="5">
    <source>
        <dbReference type="EMBL" id="MDQ0531596.1"/>
    </source>
</evidence>
<feature type="binding site" evidence="3">
    <location>
        <position position="20"/>
    </location>
    <ligand>
        <name>Zn(2+)</name>
        <dbReference type="ChEBI" id="CHEBI:29105"/>
    </ligand>
</feature>
<keyword evidence="2 3" id="KW-0862">Zinc</keyword>
<comment type="subunit">
    <text evidence="3">Interacts with GyrB.</text>
</comment>
<dbReference type="PANTHER" id="PTHR36150:SF1">
    <property type="entry name" value="DNA GYRASE INHIBITOR YACG"/>
    <property type="match status" value="1"/>
</dbReference>
<feature type="binding site" evidence="3">
    <location>
        <position position="23"/>
    </location>
    <ligand>
        <name>Zn(2+)</name>
        <dbReference type="ChEBI" id="CHEBI:29105"/>
    </ligand>
</feature>
<comment type="caution">
    <text evidence="5">The sequence shown here is derived from an EMBL/GenBank/DDBJ whole genome shotgun (WGS) entry which is preliminary data.</text>
</comment>
<keyword evidence="6" id="KW-1185">Reference proteome</keyword>
<evidence type="ECO:0000256" key="2">
    <source>
        <dbReference type="ARBA" id="ARBA00022833"/>
    </source>
</evidence>
<name>A0ABU0MDU1_9PROT</name>
<dbReference type="HAMAP" id="MF_00649">
    <property type="entry name" value="DNA_gyrase_inhibitor_YacG"/>
    <property type="match status" value="1"/>
</dbReference>
<dbReference type="SUPFAM" id="SSF57716">
    <property type="entry name" value="Glucocorticoid receptor-like (DNA-binding domain)"/>
    <property type="match status" value="1"/>
</dbReference>
<evidence type="ECO:0000256" key="3">
    <source>
        <dbReference type="HAMAP-Rule" id="MF_00649"/>
    </source>
</evidence>
<dbReference type="Gene3D" id="3.30.50.10">
    <property type="entry name" value="Erythroid Transcription Factor GATA-1, subunit A"/>
    <property type="match status" value="1"/>
</dbReference>
<organism evidence="5 6">
    <name type="scientific">Azospirillum picis</name>
    <dbReference type="NCBI Taxonomy" id="488438"/>
    <lineage>
        <taxon>Bacteria</taxon>
        <taxon>Pseudomonadati</taxon>
        <taxon>Pseudomonadota</taxon>
        <taxon>Alphaproteobacteria</taxon>
        <taxon>Rhodospirillales</taxon>
        <taxon>Azospirillaceae</taxon>
        <taxon>Azospirillum</taxon>
    </lineage>
</organism>
<evidence type="ECO:0000256" key="1">
    <source>
        <dbReference type="ARBA" id="ARBA00022723"/>
    </source>
</evidence>
<gene>
    <name evidence="3" type="primary">yacG</name>
    <name evidence="5" type="ORF">QO018_000428</name>
</gene>
<keyword evidence="1 3" id="KW-0479">Metal-binding</keyword>
<dbReference type="Pfam" id="PF03884">
    <property type="entry name" value="YacG"/>
    <property type="match status" value="1"/>
</dbReference>
<feature type="region of interest" description="Disordered" evidence="4">
    <location>
        <begin position="1"/>
        <end position="23"/>
    </location>
</feature>
<comment type="function">
    <text evidence="3">Inhibits all the catalytic activities of DNA gyrase by preventing its interaction with DNA. Acts by binding directly to the C-terminal domain of GyrB, which probably disrupts DNA binding by the gyrase.</text>
</comment>
<evidence type="ECO:0000313" key="6">
    <source>
        <dbReference type="Proteomes" id="UP001244552"/>
    </source>
</evidence>
<feature type="binding site" evidence="3">
    <location>
        <position position="35"/>
    </location>
    <ligand>
        <name>Zn(2+)</name>
        <dbReference type="ChEBI" id="CHEBI:29105"/>
    </ligand>
</feature>
<comment type="similarity">
    <text evidence="3">Belongs to the DNA gyrase inhibitor YacG family.</text>
</comment>
<dbReference type="EMBL" id="JAUSVU010000001">
    <property type="protein sequence ID" value="MDQ0531596.1"/>
    <property type="molecule type" value="Genomic_DNA"/>
</dbReference>
<dbReference type="PANTHER" id="PTHR36150">
    <property type="entry name" value="DNA GYRASE INHIBITOR YACG"/>
    <property type="match status" value="1"/>
</dbReference>
<dbReference type="Proteomes" id="UP001244552">
    <property type="component" value="Unassembled WGS sequence"/>
</dbReference>
<proteinExistence type="inferred from homology"/>
<dbReference type="RefSeq" id="WP_209977603.1">
    <property type="nucleotide sequence ID" value="NZ_JAGINO010000001.1"/>
</dbReference>
<dbReference type="InterPro" id="IPR005584">
    <property type="entry name" value="DNA_gyrase_inhibitor_YacG"/>
</dbReference>
<reference evidence="5 6" key="1">
    <citation type="submission" date="2023-07" db="EMBL/GenBank/DDBJ databases">
        <title>Genomic Encyclopedia of Type Strains, Phase IV (KMG-IV): sequencing the most valuable type-strain genomes for metagenomic binning, comparative biology and taxonomic classification.</title>
        <authorList>
            <person name="Goeker M."/>
        </authorList>
    </citation>
    <scope>NUCLEOTIDE SEQUENCE [LARGE SCALE GENOMIC DNA]</scope>
    <source>
        <strain evidence="5 6">DSM 19922</strain>
    </source>
</reference>
<sequence length="71" mass="7627">MSSGSPGASRRTVPEAGSQCPICGRPTEPATRPFCSKRCADIDLSRWLGGVYRIEGPESSPDSRNSELDED</sequence>
<comment type="cofactor">
    <cofactor evidence="3">
        <name>Zn(2+)</name>
        <dbReference type="ChEBI" id="CHEBI:29105"/>
    </cofactor>
    <text evidence="3">Binds 1 zinc ion.</text>
</comment>